<dbReference type="Pfam" id="PF13302">
    <property type="entry name" value="Acetyltransf_3"/>
    <property type="match status" value="1"/>
</dbReference>
<gene>
    <name evidence="2" type="ORF">KW868_09145</name>
</gene>
<name>A0A8X8GCS6_ACIGI</name>
<accession>A0A8X8GCS6</accession>
<evidence type="ECO:0000313" key="3">
    <source>
        <dbReference type="Proteomes" id="UP000887320"/>
    </source>
</evidence>
<dbReference type="InterPro" id="IPR016181">
    <property type="entry name" value="Acyl_CoA_acyltransferase"/>
</dbReference>
<dbReference type="PANTHER" id="PTHR43792">
    <property type="entry name" value="GNAT FAMILY, PUTATIVE (AFU_ORTHOLOGUE AFUA_3G00765)-RELATED-RELATED"/>
    <property type="match status" value="1"/>
</dbReference>
<dbReference type="Gene3D" id="3.40.630.30">
    <property type="match status" value="1"/>
</dbReference>
<protein>
    <submittedName>
        <fullName evidence="2">GNAT family N-acetyltransferase</fullName>
    </submittedName>
</protein>
<dbReference type="Proteomes" id="UP000887320">
    <property type="component" value="Unassembled WGS sequence"/>
</dbReference>
<dbReference type="AlphaFoldDB" id="A0A8X8GCS6"/>
<proteinExistence type="predicted"/>
<comment type="caution">
    <text evidence="2">The sequence shown here is derived from an EMBL/GenBank/DDBJ whole genome shotgun (WGS) entry which is preliminary data.</text>
</comment>
<sequence>MKTFNPPVQLETPRLMLRQWQVRDFEAFADLNADPDVMRYFPATLSKNESDLLAHRFQDSITEYGWGFWVVELKENQQFIGFVGLANQAERYAFSPCVEIGWRFAQQYWHQGYATEAAQQCLAFAFEKLALEQVVSFTSVLNQASEKVMQRLGMDYVENFMHPALDKNHALAEHVLYRIQNPKL</sequence>
<dbReference type="PANTHER" id="PTHR43792:SF1">
    <property type="entry name" value="N-ACETYLTRANSFERASE DOMAIN-CONTAINING PROTEIN"/>
    <property type="match status" value="1"/>
</dbReference>
<evidence type="ECO:0000259" key="1">
    <source>
        <dbReference type="PROSITE" id="PS51186"/>
    </source>
</evidence>
<dbReference type="SUPFAM" id="SSF55729">
    <property type="entry name" value="Acyl-CoA N-acyltransferases (Nat)"/>
    <property type="match status" value="1"/>
</dbReference>
<evidence type="ECO:0000313" key="2">
    <source>
        <dbReference type="EMBL" id="MCF0264629.1"/>
    </source>
</evidence>
<dbReference type="PROSITE" id="PS51186">
    <property type="entry name" value="GNAT"/>
    <property type="match status" value="1"/>
</dbReference>
<reference evidence="2" key="1">
    <citation type="submission" date="2021-07" db="EMBL/GenBank/DDBJ databases">
        <authorList>
            <person name="Fernandez M."/>
            <person name="Pereira P."/>
            <person name="Torres Tejerizo G.A."/>
            <person name="Gonzalez P."/>
            <person name="Agostini E."/>
        </authorList>
    </citation>
    <scope>NUCLEOTIDE SEQUENCE</scope>
    <source>
        <strain evidence="2">SFC 500-1A</strain>
    </source>
</reference>
<dbReference type="InterPro" id="IPR051531">
    <property type="entry name" value="N-acetyltransferase"/>
</dbReference>
<dbReference type="GO" id="GO:0016747">
    <property type="term" value="F:acyltransferase activity, transferring groups other than amino-acyl groups"/>
    <property type="evidence" value="ECO:0007669"/>
    <property type="project" value="InterPro"/>
</dbReference>
<organism evidence="2 3">
    <name type="scientific">Acinetobacter guillouiae</name>
    <name type="common">Acinetobacter genomosp. 11</name>
    <dbReference type="NCBI Taxonomy" id="106649"/>
    <lineage>
        <taxon>Bacteria</taxon>
        <taxon>Pseudomonadati</taxon>
        <taxon>Pseudomonadota</taxon>
        <taxon>Gammaproteobacteria</taxon>
        <taxon>Moraxellales</taxon>
        <taxon>Moraxellaceae</taxon>
        <taxon>Acinetobacter</taxon>
    </lineage>
</organism>
<feature type="domain" description="N-acetyltransferase" evidence="1">
    <location>
        <begin position="15"/>
        <end position="182"/>
    </location>
</feature>
<dbReference type="RefSeq" id="WP_234623257.1">
    <property type="nucleotide sequence ID" value="NZ_JAHWXT010000002.1"/>
</dbReference>
<dbReference type="InterPro" id="IPR000182">
    <property type="entry name" value="GNAT_dom"/>
</dbReference>
<dbReference type="EMBL" id="JAHWXT010000002">
    <property type="protein sequence ID" value="MCF0264629.1"/>
    <property type="molecule type" value="Genomic_DNA"/>
</dbReference>